<evidence type="ECO:0000313" key="1">
    <source>
        <dbReference type="EMBL" id="PSX07017.1"/>
    </source>
</evidence>
<dbReference type="Pfam" id="PF11140">
    <property type="entry name" value="DUF2913"/>
    <property type="match status" value="1"/>
</dbReference>
<accession>A0ABX5H1Q9</accession>
<evidence type="ECO:0000313" key="2">
    <source>
        <dbReference type="Proteomes" id="UP000240989"/>
    </source>
</evidence>
<dbReference type="EMBL" id="PYOU01000014">
    <property type="protein sequence ID" value="PSX07017.1"/>
    <property type="molecule type" value="Genomic_DNA"/>
</dbReference>
<keyword evidence="2" id="KW-1185">Reference proteome</keyword>
<dbReference type="InterPro" id="IPR021316">
    <property type="entry name" value="DUF2913"/>
</dbReference>
<comment type="caution">
    <text evidence="1">The sequence shown here is derived from an EMBL/GenBank/DDBJ whole genome shotgun (WGS) entry which is preliminary data.</text>
</comment>
<dbReference type="RefSeq" id="WP_052957764.1">
    <property type="nucleotide sequence ID" value="NZ_JZSW01000007.1"/>
</dbReference>
<reference evidence="1 2" key="1">
    <citation type="submission" date="2018-01" db="EMBL/GenBank/DDBJ databases">
        <title>Whole genome sequencing of Histamine producing bacteria.</title>
        <authorList>
            <person name="Butler K."/>
        </authorList>
    </citation>
    <scope>NUCLEOTIDE SEQUENCE [LARGE SCALE GENOMIC DNA]</scope>
    <source>
        <strain evidence="1 2">A6-1</strain>
    </source>
</reference>
<gene>
    <name evidence="1" type="ORF">C0W27_15730</name>
</gene>
<dbReference type="Proteomes" id="UP000240989">
    <property type="component" value="Unassembled WGS sequence"/>
</dbReference>
<protein>
    <submittedName>
        <fullName evidence="1">DUF2913 domain-containing protein</fullName>
    </submittedName>
</protein>
<sequence>MKALRNDCQLHDIVVNCLLFLYSNVAQSTQFVTTKRRNELITKYLKPRLKKSEYREVKSELKLLLLASKKPNVNIESKLLELNNTLISRVRSDVDQLFLSLSVLQEDYKIDSKLTNGELNKIENCIYISENDLNIISKSGDILHPIKCFMYTSGLIDTLQNVLNKFDLYLKDFQFSDTHDCYTFFIISSSTSLDEQSASLAISASH</sequence>
<name>A0ABX5H1Q9_PHOAN</name>
<proteinExistence type="predicted"/>
<organism evidence="1 2">
    <name type="scientific">Photobacterium angustum</name>
    <dbReference type="NCBI Taxonomy" id="661"/>
    <lineage>
        <taxon>Bacteria</taxon>
        <taxon>Pseudomonadati</taxon>
        <taxon>Pseudomonadota</taxon>
        <taxon>Gammaproteobacteria</taxon>
        <taxon>Vibrionales</taxon>
        <taxon>Vibrionaceae</taxon>
        <taxon>Photobacterium</taxon>
    </lineage>
</organism>